<dbReference type="STRING" id="888743.HMPREF9141_0147"/>
<evidence type="ECO:0000313" key="2">
    <source>
        <dbReference type="Proteomes" id="UP000005697"/>
    </source>
</evidence>
<protein>
    <submittedName>
        <fullName evidence="1">Uncharacterized protein</fullName>
    </submittedName>
</protein>
<gene>
    <name evidence="1" type="ORF">HMPREF9141_0147</name>
</gene>
<dbReference type="Proteomes" id="UP000005697">
    <property type="component" value="Unassembled WGS sequence"/>
</dbReference>
<comment type="caution">
    <text evidence="1">The sequence shown here is derived from an EMBL/GenBank/DDBJ whole genome shotgun (WGS) entry which is preliminary data.</text>
</comment>
<dbReference type="HOGENOM" id="CLU_3171660_0_0_10"/>
<reference evidence="1 2" key="1">
    <citation type="submission" date="2011-01" db="EMBL/GenBank/DDBJ databases">
        <authorList>
            <person name="Muzny D."/>
            <person name="Qin X."/>
            <person name="Deng J."/>
            <person name="Jiang H."/>
            <person name="Liu Y."/>
            <person name="Qu J."/>
            <person name="Song X.-Z."/>
            <person name="Zhang L."/>
            <person name="Thornton R."/>
            <person name="Coyle M."/>
            <person name="Francisco L."/>
            <person name="Jackson L."/>
            <person name="Javaid M."/>
            <person name="Korchina V."/>
            <person name="Kovar C."/>
            <person name="Mata R."/>
            <person name="Mathew T."/>
            <person name="Ngo R."/>
            <person name="Nguyen L."/>
            <person name="Nguyen N."/>
            <person name="Okwuonu G."/>
            <person name="Ongeri F."/>
            <person name="Pham C."/>
            <person name="Simmons D."/>
            <person name="Wilczek-Boney K."/>
            <person name="Hale W."/>
            <person name="Jakkamsetti A."/>
            <person name="Pham P."/>
            <person name="Ruth R."/>
            <person name="San Lucas F."/>
            <person name="Warren J."/>
            <person name="Zhang J."/>
            <person name="Zhao Z."/>
            <person name="Zhou C."/>
            <person name="Zhu D."/>
            <person name="Lee S."/>
            <person name="Bess C."/>
            <person name="Blankenburg K."/>
            <person name="Forbes L."/>
            <person name="Fu Q."/>
            <person name="Gubbala S."/>
            <person name="Hirani K."/>
            <person name="Jayaseelan J.C."/>
            <person name="Lara F."/>
            <person name="Munidasa M."/>
            <person name="Palculict T."/>
            <person name="Patil S."/>
            <person name="Pu L.-L."/>
            <person name="Saada N."/>
            <person name="Tang L."/>
            <person name="Weissenberger G."/>
            <person name="Zhu Y."/>
            <person name="Hemphill L."/>
            <person name="Shang Y."/>
            <person name="Youmans B."/>
            <person name="Ayvaz T."/>
            <person name="Ross M."/>
            <person name="Santibanez J."/>
            <person name="Aqrawi P."/>
            <person name="Gross S."/>
            <person name="Joshi V."/>
            <person name="Fowler G."/>
            <person name="Nazareth L."/>
            <person name="Reid J."/>
            <person name="Worley K."/>
            <person name="Petrosino J."/>
            <person name="Highlander S."/>
            <person name="Gibbs R."/>
        </authorList>
    </citation>
    <scope>NUCLEOTIDE SEQUENCE [LARGE SCALE GENOMIC DNA]</scope>
    <source>
        <strain evidence="1 2">DSM 16608</strain>
    </source>
</reference>
<organism evidence="1 2">
    <name type="scientific">Prevotella multiformis DSM 16608</name>
    <dbReference type="NCBI Taxonomy" id="888743"/>
    <lineage>
        <taxon>Bacteria</taxon>
        <taxon>Pseudomonadati</taxon>
        <taxon>Bacteroidota</taxon>
        <taxon>Bacteroidia</taxon>
        <taxon>Bacteroidales</taxon>
        <taxon>Prevotellaceae</taxon>
        <taxon>Prevotella</taxon>
    </lineage>
</organism>
<evidence type="ECO:0000313" key="1">
    <source>
        <dbReference type="EMBL" id="EGC21397.1"/>
    </source>
</evidence>
<accession>F0F3I1</accession>
<proteinExistence type="predicted"/>
<name>F0F3I1_9BACT</name>
<keyword evidence="2" id="KW-1185">Reference proteome</keyword>
<dbReference type="EMBL" id="AEWX01000001">
    <property type="protein sequence ID" value="EGC21397.1"/>
    <property type="molecule type" value="Genomic_DNA"/>
</dbReference>
<sequence>MPVGKTGRQASLLEKTTKRAMGTEAWCRFLLLVLCVACFRERAGGGG</sequence>
<dbReference type="AlphaFoldDB" id="F0F3I1"/>